<dbReference type="NCBIfam" id="TIGR01730">
    <property type="entry name" value="RND_mfp"/>
    <property type="match status" value="1"/>
</dbReference>
<protein>
    <submittedName>
        <fullName evidence="4">Efflux RND transporter periplasmic adaptor subunit</fullName>
    </submittedName>
</protein>
<gene>
    <name evidence="4" type="ORF">ACFOKA_06310</name>
</gene>
<sequence length="365" mass="39451">MLLNKPERVSTMIAYRKTKAASVVATSFLLAIWHMPLSAMQAMQQPPAQVEVAVAEKRMMAATMVATGTVISLNDSRIATEVEGPLAWIAPVGTTVKSGEVIAKIDDRLLLIAERQAKATLNGLKATLVYREQDVNRYERLAAQDNASKARLEEATASRDLLKEDIANAAAMYDKAVGDLERAQIKAPFPGHVVARIANKGEYQTVGSELVRLVDTSEVEVTMPVPISVTPYLKTGDMVAVDDGQTIRMLPIRTVVPVSDMVSRMVEVRLTAEPEAWVIGAPVKVSLPKNTPVEAVAIPRDAVILKDGQRYIYKVSDAMTATRVNATIQAVVGNWVSLESGIVAGDKIIIRGGERLMPGQSVAIN</sequence>
<dbReference type="Proteomes" id="UP001595444">
    <property type="component" value="Unassembled WGS sequence"/>
</dbReference>
<organism evidence="4 5">
    <name type="scientific">Kordiimonas pumila</name>
    <dbReference type="NCBI Taxonomy" id="2161677"/>
    <lineage>
        <taxon>Bacteria</taxon>
        <taxon>Pseudomonadati</taxon>
        <taxon>Pseudomonadota</taxon>
        <taxon>Alphaproteobacteria</taxon>
        <taxon>Kordiimonadales</taxon>
        <taxon>Kordiimonadaceae</taxon>
        <taxon>Kordiimonas</taxon>
    </lineage>
</organism>
<evidence type="ECO:0000256" key="1">
    <source>
        <dbReference type="ARBA" id="ARBA00009477"/>
    </source>
</evidence>
<dbReference type="InterPro" id="IPR006143">
    <property type="entry name" value="RND_pump_MFP"/>
</dbReference>
<dbReference type="PANTHER" id="PTHR30469">
    <property type="entry name" value="MULTIDRUG RESISTANCE PROTEIN MDTA"/>
    <property type="match status" value="1"/>
</dbReference>
<dbReference type="InterPro" id="IPR058637">
    <property type="entry name" value="YknX-like_C"/>
</dbReference>
<dbReference type="Gene3D" id="2.40.420.20">
    <property type="match status" value="1"/>
</dbReference>
<keyword evidence="5" id="KW-1185">Reference proteome</keyword>
<evidence type="ECO:0000313" key="4">
    <source>
        <dbReference type="EMBL" id="MFC3051512.1"/>
    </source>
</evidence>
<dbReference type="SUPFAM" id="SSF111369">
    <property type="entry name" value="HlyD-like secretion proteins"/>
    <property type="match status" value="1"/>
</dbReference>
<feature type="coiled-coil region" evidence="2">
    <location>
        <begin position="135"/>
        <end position="172"/>
    </location>
</feature>
<accession>A0ABV7D303</accession>
<evidence type="ECO:0000313" key="5">
    <source>
        <dbReference type="Proteomes" id="UP001595444"/>
    </source>
</evidence>
<proteinExistence type="inferred from homology"/>
<dbReference type="Gene3D" id="2.40.50.100">
    <property type="match status" value="1"/>
</dbReference>
<evidence type="ECO:0000259" key="3">
    <source>
        <dbReference type="Pfam" id="PF25989"/>
    </source>
</evidence>
<dbReference type="Pfam" id="PF25989">
    <property type="entry name" value="YknX_C"/>
    <property type="match status" value="1"/>
</dbReference>
<name>A0ABV7D303_9PROT</name>
<comment type="caution">
    <text evidence="4">The sequence shown here is derived from an EMBL/GenBank/DDBJ whole genome shotgun (WGS) entry which is preliminary data.</text>
</comment>
<reference evidence="5" key="1">
    <citation type="journal article" date="2019" name="Int. J. Syst. Evol. Microbiol.">
        <title>The Global Catalogue of Microorganisms (GCM) 10K type strain sequencing project: providing services to taxonomists for standard genome sequencing and annotation.</title>
        <authorList>
            <consortium name="The Broad Institute Genomics Platform"/>
            <consortium name="The Broad Institute Genome Sequencing Center for Infectious Disease"/>
            <person name="Wu L."/>
            <person name="Ma J."/>
        </authorList>
    </citation>
    <scope>NUCLEOTIDE SEQUENCE [LARGE SCALE GENOMIC DNA]</scope>
    <source>
        <strain evidence="5">KCTC 62164</strain>
    </source>
</reference>
<dbReference type="EMBL" id="JBHRSL010000003">
    <property type="protein sequence ID" value="MFC3051512.1"/>
    <property type="molecule type" value="Genomic_DNA"/>
</dbReference>
<keyword evidence="2" id="KW-0175">Coiled coil</keyword>
<feature type="domain" description="YknX-like C-terminal permuted SH3-like" evidence="3">
    <location>
        <begin position="296"/>
        <end position="363"/>
    </location>
</feature>
<dbReference type="PANTHER" id="PTHR30469:SF15">
    <property type="entry name" value="HLYD FAMILY OF SECRETION PROTEINS"/>
    <property type="match status" value="1"/>
</dbReference>
<evidence type="ECO:0000256" key="2">
    <source>
        <dbReference type="SAM" id="Coils"/>
    </source>
</evidence>
<comment type="similarity">
    <text evidence="1">Belongs to the membrane fusion protein (MFP) (TC 8.A.1) family.</text>
</comment>